<protein>
    <submittedName>
        <fullName evidence="1">Uncharacterized protein</fullName>
    </submittedName>
</protein>
<reference evidence="1 2" key="1">
    <citation type="submission" date="2018-01" db="EMBL/GenBank/DDBJ databases">
        <title>Complete genome sequence of Bacteriovorax stolpii DSM12778.</title>
        <authorList>
            <person name="Tang B."/>
            <person name="Chang J."/>
        </authorList>
    </citation>
    <scope>NUCLEOTIDE SEQUENCE [LARGE SCALE GENOMIC DNA]</scope>
    <source>
        <strain evidence="1 2">DSM 12778</strain>
    </source>
</reference>
<accession>A0A2K9NTU3</accession>
<dbReference type="SUPFAM" id="SSF53474">
    <property type="entry name" value="alpha/beta-Hydrolases"/>
    <property type="match status" value="1"/>
</dbReference>
<gene>
    <name evidence="1" type="ORF">C0V70_12505</name>
</gene>
<dbReference type="PRINTS" id="PR00111">
    <property type="entry name" value="ABHYDROLASE"/>
</dbReference>
<dbReference type="Pfam" id="PF12146">
    <property type="entry name" value="Hydrolase_4"/>
    <property type="match status" value="1"/>
</dbReference>
<sequence>MSVTQVLPNFPSNRITRKLEILTSDGLTLRGWQMAAKIDPVKGNVIIVHGFKDYSERYLDFANQLSQNSYQVFAYDQRGHGRSEGDKAYFPNFDVVTNDLDLAIKTFKNFDNGKPWIVLGHSIGGSITARYTVTHEDGIAGFILSAPALKKMPDLPGFIVGALKATNAIAPHIGVVDLPNEKFSRDPKIVEMMKTDPLIDDIKIPARSGVGALENMDFVQDNKAKTKIPFLVLHGTGDQINNIEGSREFFEGTPNIPGKQIKIYPILAHDLLHEPEHQEVEKDILHWINLIADRKQSHQGF</sequence>
<evidence type="ECO:0000313" key="1">
    <source>
        <dbReference type="EMBL" id="AUN98907.1"/>
    </source>
</evidence>
<dbReference type="Proteomes" id="UP000235584">
    <property type="component" value="Chromosome"/>
</dbReference>
<dbReference type="PANTHER" id="PTHR11614">
    <property type="entry name" value="PHOSPHOLIPASE-RELATED"/>
    <property type="match status" value="1"/>
</dbReference>
<dbReference type="KEGG" id="bsto:C0V70_12505"/>
<dbReference type="InterPro" id="IPR022742">
    <property type="entry name" value="Hydrolase_4"/>
</dbReference>
<dbReference type="RefSeq" id="WP_102244198.1">
    <property type="nucleotide sequence ID" value="NZ_CP025704.1"/>
</dbReference>
<dbReference type="InterPro" id="IPR000073">
    <property type="entry name" value="AB_hydrolase_1"/>
</dbReference>
<dbReference type="InterPro" id="IPR029058">
    <property type="entry name" value="AB_hydrolase_fold"/>
</dbReference>
<dbReference type="Gene3D" id="3.40.50.1820">
    <property type="entry name" value="alpha/beta hydrolase"/>
    <property type="match status" value="1"/>
</dbReference>
<evidence type="ECO:0000313" key="2">
    <source>
        <dbReference type="Proteomes" id="UP000235584"/>
    </source>
</evidence>
<dbReference type="InterPro" id="IPR051044">
    <property type="entry name" value="MAG_DAG_Lipase"/>
</dbReference>
<dbReference type="OrthoDB" id="5291025at2"/>
<organism evidence="1 2">
    <name type="scientific">Bacteriovorax stolpii</name>
    <name type="common">Bdellovibrio stolpii</name>
    <dbReference type="NCBI Taxonomy" id="960"/>
    <lineage>
        <taxon>Bacteria</taxon>
        <taxon>Pseudomonadati</taxon>
        <taxon>Bdellovibrionota</taxon>
        <taxon>Bacteriovoracia</taxon>
        <taxon>Bacteriovoracales</taxon>
        <taxon>Bacteriovoracaceae</taxon>
        <taxon>Bacteriovorax</taxon>
    </lineage>
</organism>
<keyword evidence="2" id="KW-1185">Reference proteome</keyword>
<dbReference type="EMBL" id="CP025704">
    <property type="protein sequence ID" value="AUN98907.1"/>
    <property type="molecule type" value="Genomic_DNA"/>
</dbReference>
<name>A0A2K9NTU3_BACTC</name>
<proteinExistence type="predicted"/>
<dbReference type="AlphaFoldDB" id="A0A2K9NTU3"/>